<accession>A0AA42C8F4</accession>
<evidence type="ECO:0000313" key="2">
    <source>
        <dbReference type="Proteomes" id="UP001163821"/>
    </source>
</evidence>
<organism evidence="1 2">
    <name type="scientific">Gaoshiqia sediminis</name>
    <dbReference type="NCBI Taxonomy" id="2986998"/>
    <lineage>
        <taxon>Bacteria</taxon>
        <taxon>Pseudomonadati</taxon>
        <taxon>Bacteroidota</taxon>
        <taxon>Bacteroidia</taxon>
        <taxon>Marinilabiliales</taxon>
        <taxon>Prolixibacteraceae</taxon>
        <taxon>Gaoshiqia</taxon>
    </lineage>
</organism>
<dbReference type="Proteomes" id="UP001163821">
    <property type="component" value="Unassembled WGS sequence"/>
</dbReference>
<dbReference type="AlphaFoldDB" id="A0AA42C8F4"/>
<dbReference type="EMBL" id="JAPAAF010000045">
    <property type="protein sequence ID" value="MCW0484654.1"/>
    <property type="molecule type" value="Genomic_DNA"/>
</dbReference>
<reference evidence="1" key="1">
    <citation type="submission" date="2022-10" db="EMBL/GenBank/DDBJ databases">
        <title>Gaoshiqiia sediminis gen. nov., sp. nov., isolated from coastal sediment.</title>
        <authorList>
            <person name="Yu W.X."/>
            <person name="Mu D.S."/>
            <person name="Du J.Z."/>
            <person name="Liang Y.Q."/>
        </authorList>
    </citation>
    <scope>NUCLEOTIDE SEQUENCE</scope>
    <source>
        <strain evidence="1">A06</strain>
    </source>
</reference>
<proteinExistence type="predicted"/>
<gene>
    <name evidence="1" type="ORF">N2K84_18110</name>
</gene>
<protein>
    <submittedName>
        <fullName evidence="1">Uncharacterized protein</fullName>
    </submittedName>
</protein>
<comment type="caution">
    <text evidence="1">The sequence shown here is derived from an EMBL/GenBank/DDBJ whole genome shotgun (WGS) entry which is preliminary data.</text>
</comment>
<dbReference type="RefSeq" id="WP_282593245.1">
    <property type="nucleotide sequence ID" value="NZ_JAPAAF010000045.1"/>
</dbReference>
<keyword evidence="2" id="KW-1185">Reference proteome</keyword>
<name>A0AA42C8F4_9BACT</name>
<sequence length="123" mass="14025">MDRFNFIQADGNNYTGIKSKYELLQIIFNKIGLPFSELLISLSTTFTEYSGLSNKTILHESYINCENFYDEDNKPMTLREVLESTLAPYGGIIFQESGNIIITDIHTLAANSTIIYKRFSFST</sequence>
<evidence type="ECO:0000313" key="1">
    <source>
        <dbReference type="EMBL" id="MCW0484654.1"/>
    </source>
</evidence>